<dbReference type="Pfam" id="PF16217">
    <property type="entry name" value="M64_N"/>
    <property type="match status" value="1"/>
</dbReference>
<dbReference type="Proteomes" id="UP000016023">
    <property type="component" value="Unassembled WGS sequence"/>
</dbReference>
<dbReference type="InterPro" id="IPR024079">
    <property type="entry name" value="MetalloPept_cat_dom_sf"/>
</dbReference>
<name>H1Q2S2_9BACT</name>
<feature type="domain" description="Peptidase M64 N-terminal" evidence="2">
    <location>
        <begin position="21"/>
        <end position="140"/>
    </location>
</feature>
<reference evidence="3 4" key="1">
    <citation type="submission" date="2011-12" db="EMBL/GenBank/DDBJ databases">
        <title>The Genome Sequence of Prevotella micans F0438.</title>
        <authorList>
            <consortium name="The Broad Institute Genome Sequencing Platform"/>
            <person name="Earl A."/>
            <person name="Ward D."/>
            <person name="Feldgarden M."/>
            <person name="Gevers D."/>
            <person name="Izard J."/>
            <person name="Baranova O.V."/>
            <person name="Blanton J.M."/>
            <person name="Wade W.G."/>
            <person name="Dewhirst F.E."/>
            <person name="Young S.K."/>
            <person name="Zeng Q."/>
            <person name="Gargeya S."/>
            <person name="Fitzgerald M."/>
            <person name="Haas B."/>
            <person name="Abouelleil A."/>
            <person name="Alvarado L."/>
            <person name="Arachchi H.M."/>
            <person name="Berlin A."/>
            <person name="Chapman S.B."/>
            <person name="Gearin G."/>
            <person name="Goldberg J."/>
            <person name="Griggs A."/>
            <person name="Gujja S."/>
            <person name="Hansen M."/>
            <person name="Heiman D."/>
            <person name="Howarth C."/>
            <person name="Larimer J."/>
            <person name="Lui A."/>
            <person name="MacDonald P.J.P."/>
            <person name="McCowen C."/>
            <person name="Montmayeur A."/>
            <person name="Murphy C."/>
            <person name="Neiman D."/>
            <person name="Pearson M."/>
            <person name="Priest M."/>
            <person name="Roberts A."/>
            <person name="Saif S."/>
            <person name="Shea T."/>
            <person name="Sisk P."/>
            <person name="Stolte C."/>
            <person name="Sykes S."/>
            <person name="Wortman J."/>
            <person name="Nusbaum C."/>
            <person name="Birren B."/>
        </authorList>
    </citation>
    <scope>NUCLEOTIDE SEQUENCE [LARGE SCALE GENOMIC DNA]</scope>
    <source>
        <strain evidence="3 4">F0438</strain>
    </source>
</reference>
<dbReference type="Gene3D" id="3.40.390.10">
    <property type="entry name" value="Collagenase (Catalytic Domain)"/>
    <property type="match status" value="1"/>
</dbReference>
<accession>H1Q2S2</accession>
<evidence type="ECO:0000259" key="2">
    <source>
        <dbReference type="Pfam" id="PF16217"/>
    </source>
</evidence>
<evidence type="ECO:0000256" key="1">
    <source>
        <dbReference type="SAM" id="SignalP"/>
    </source>
</evidence>
<dbReference type="STRING" id="883158.HMPREF9140_01210"/>
<sequence length="430" mass="49439">MKKLVTLLALLVLVIATQAQDFNQYFKNETLRLDYIFSGNRDRQQIAVDELCRIPGWFGKRNRLDQLPVEGNGQITVRHHRSGKVIYRNSFSTLFQEWLSYDISKNNTKAFENVFLVPYPKDTVDITVDLRDNRRQIIASLTHTVAPGDILIRTIGAESHTPYETIQPAADPEHCIHIAYVAEGYTESQMDSFIEDCKTANEALFAHEPFKTLRSKFNIIAVKSPSHDSGTSEPSKGIWKNTALHSNFDTFYSDRYLTTLHLKDLHNWLAGTPYEHIIVLVNTDKYGGGGILNSYNLSMTKHSLFKPVVVHEFGHSFAGLGDEYAYGYEQIPMYPHDIEPWEPNLTTLVNFDSKWKDMVKKGTKIPTTFNETEKKMEKWNIGAYEPAGYSMHGVYRPFPDCRMRTNQNPEFCPVCRRAITRLIDFYTEKN</sequence>
<evidence type="ECO:0000313" key="3">
    <source>
        <dbReference type="EMBL" id="EHO70176.1"/>
    </source>
</evidence>
<dbReference type="eggNOG" id="COG2304">
    <property type="taxonomic scope" value="Bacteria"/>
</dbReference>
<dbReference type="EMBL" id="AGWK01000035">
    <property type="protein sequence ID" value="EHO70176.1"/>
    <property type="molecule type" value="Genomic_DNA"/>
</dbReference>
<feature type="signal peptide" evidence="1">
    <location>
        <begin position="1"/>
        <end position="19"/>
    </location>
</feature>
<dbReference type="GO" id="GO:0008237">
    <property type="term" value="F:metallopeptidase activity"/>
    <property type="evidence" value="ECO:0007669"/>
    <property type="project" value="InterPro"/>
</dbReference>
<dbReference type="PATRIC" id="fig|883158.3.peg.1218"/>
<dbReference type="InterPro" id="IPR032625">
    <property type="entry name" value="M64_N"/>
</dbReference>
<dbReference type="Pfam" id="PF09471">
    <property type="entry name" value="Peptidase_M64"/>
    <property type="match status" value="2"/>
</dbReference>
<organism evidence="3 4">
    <name type="scientific">Prevotella micans F0438</name>
    <dbReference type="NCBI Taxonomy" id="883158"/>
    <lineage>
        <taxon>Bacteria</taxon>
        <taxon>Pseudomonadati</taxon>
        <taxon>Bacteroidota</taxon>
        <taxon>Bacteroidia</taxon>
        <taxon>Bacteroidales</taxon>
        <taxon>Prevotellaceae</taxon>
        <taxon>Prevotella</taxon>
    </lineage>
</organism>
<dbReference type="RefSeq" id="WP_006952521.1">
    <property type="nucleotide sequence ID" value="NZ_JH594522.1"/>
</dbReference>
<feature type="chain" id="PRO_5003552610" description="Peptidase M64 N-terminal domain-containing protein" evidence="1">
    <location>
        <begin position="20"/>
        <end position="430"/>
    </location>
</feature>
<dbReference type="Gene3D" id="2.60.40.3250">
    <property type="entry name" value="Peptidase M64, N-terminal domain"/>
    <property type="match status" value="1"/>
</dbReference>
<proteinExistence type="predicted"/>
<evidence type="ECO:0000313" key="4">
    <source>
        <dbReference type="Proteomes" id="UP000016023"/>
    </source>
</evidence>
<dbReference type="HOGENOM" id="CLU_048556_0_0_10"/>
<dbReference type="InterPro" id="IPR019026">
    <property type="entry name" value="Peptidase_M64_IgA"/>
</dbReference>
<dbReference type="InterPro" id="IPR038171">
    <property type="entry name" value="M64_N_sf"/>
</dbReference>
<keyword evidence="4" id="KW-1185">Reference proteome</keyword>
<protein>
    <recommendedName>
        <fullName evidence="2">Peptidase M64 N-terminal domain-containing protein</fullName>
    </recommendedName>
</protein>
<comment type="caution">
    <text evidence="3">The sequence shown here is derived from an EMBL/GenBank/DDBJ whole genome shotgun (WGS) entry which is preliminary data.</text>
</comment>
<gene>
    <name evidence="3" type="ORF">HMPREF9140_01210</name>
</gene>
<keyword evidence="1" id="KW-0732">Signal</keyword>
<dbReference type="AlphaFoldDB" id="H1Q2S2"/>